<evidence type="ECO:0000256" key="3">
    <source>
        <dbReference type="ARBA" id="ARBA00023169"/>
    </source>
</evidence>
<dbReference type="EMBL" id="JWIY01000004">
    <property type="protein sequence ID" value="KIC77462.1"/>
    <property type="molecule type" value="Genomic_DNA"/>
</dbReference>
<protein>
    <submittedName>
        <fullName evidence="5">Capsule biosynthesis protein CapG</fullName>
    </submittedName>
</protein>
<evidence type="ECO:0000256" key="1">
    <source>
        <dbReference type="ARBA" id="ARBA00007583"/>
    </source>
</evidence>
<reference evidence="5 6" key="1">
    <citation type="submission" date="2014-12" db="EMBL/GenBank/DDBJ databases">
        <title>Partial genome sequence of Streptococcus constellatus KCOM 1650 (= ChDC B144).</title>
        <authorList>
            <person name="Kook J.-K."/>
            <person name="Park S.-N."/>
            <person name="Lim Y.K."/>
            <person name="Jo E."/>
        </authorList>
    </citation>
    <scope>NUCLEOTIDE SEQUENCE [LARGE SCALE GENOMIC DNA]</scope>
    <source>
        <strain evidence="5 6">KCOM 1650</strain>
    </source>
</reference>
<feature type="domain" description="Stealth protein CR2 conserved region 2" evidence="4">
    <location>
        <begin position="44"/>
        <end position="144"/>
    </location>
</feature>
<organism evidence="5 6">
    <name type="scientific">Streptococcus constellatus</name>
    <dbReference type="NCBI Taxonomy" id="76860"/>
    <lineage>
        <taxon>Bacteria</taxon>
        <taxon>Bacillati</taxon>
        <taxon>Bacillota</taxon>
        <taxon>Bacilli</taxon>
        <taxon>Lactobacillales</taxon>
        <taxon>Streptococcaceae</taxon>
        <taxon>Streptococcus</taxon>
        <taxon>Streptococcus anginosus group</taxon>
    </lineage>
</organism>
<evidence type="ECO:0000259" key="4">
    <source>
        <dbReference type="Pfam" id="PF11380"/>
    </source>
</evidence>
<comment type="caution">
    <text evidence="5">The sequence shown here is derived from an EMBL/GenBank/DDBJ whole genome shotgun (WGS) entry which is preliminary data.</text>
</comment>
<evidence type="ECO:0000313" key="6">
    <source>
        <dbReference type="Proteomes" id="UP000031339"/>
    </source>
</evidence>
<dbReference type="GO" id="GO:0016772">
    <property type="term" value="F:transferase activity, transferring phosphorus-containing groups"/>
    <property type="evidence" value="ECO:0007669"/>
    <property type="project" value="InterPro"/>
</dbReference>
<dbReference type="Proteomes" id="UP000031339">
    <property type="component" value="Unassembled WGS sequence"/>
</dbReference>
<keyword evidence="3" id="KW-0270">Exopolysaccharide synthesis</keyword>
<proteinExistence type="inferred from homology"/>
<sequence>MERTMENIDFVVTWVDNNDSNWRKVKDYYAEQCGMNADMNSDARYRDWELMKYWFRAVEKHAPWVNKVYFITESHVPKWINLDCKKLVHVKHSDYINSKNLPTFNSNVIELNVHNLEELSEHFVSFNDDMFLNSNVLPSDFFVNGQPKDSGIFSPIVPYPNTIAPIVLNNLLIINKYFDSRTVLKKYYKKYFRLFYRKHLLKNICILPWKPILGFYDQHIPISFKKSIFKKVAVTESDTFLKTYNHRFRKEDEINHWLVRYWQLCTGQFTPRPTNFGAYYNLADDNREILKDIKNRSHKVICINDGALIADFKKTKEELIKVFEEKYPNKSMFEK</sequence>
<dbReference type="InterPro" id="IPR047141">
    <property type="entry name" value="Stealth"/>
</dbReference>
<dbReference type="InterPro" id="IPR021520">
    <property type="entry name" value="Stealth_CR2"/>
</dbReference>
<evidence type="ECO:0000256" key="2">
    <source>
        <dbReference type="ARBA" id="ARBA00022679"/>
    </source>
</evidence>
<keyword evidence="2" id="KW-0808">Transferase</keyword>
<name>A0A0C1KET9_STRCV</name>
<gene>
    <name evidence="5" type="ORF">RN79_09370</name>
</gene>
<dbReference type="GO" id="GO:0000271">
    <property type="term" value="P:polysaccharide biosynthetic process"/>
    <property type="evidence" value="ECO:0007669"/>
    <property type="project" value="UniProtKB-KW"/>
</dbReference>
<accession>A0A0C1KET9</accession>
<dbReference type="AlphaFoldDB" id="A0A0C1KET9"/>
<dbReference type="PANTHER" id="PTHR24045">
    <property type="match status" value="1"/>
</dbReference>
<dbReference type="PANTHER" id="PTHR24045:SF0">
    <property type="entry name" value="N-ACETYLGLUCOSAMINE-1-PHOSPHOTRANSFERASE SUBUNITS ALPHA_BETA"/>
    <property type="match status" value="1"/>
</dbReference>
<comment type="similarity">
    <text evidence="1">Belongs to the stealth family.</text>
</comment>
<evidence type="ECO:0000313" key="5">
    <source>
        <dbReference type="EMBL" id="KIC77462.1"/>
    </source>
</evidence>
<dbReference type="Pfam" id="PF11380">
    <property type="entry name" value="Stealth_CR2"/>
    <property type="match status" value="1"/>
</dbReference>